<comment type="caution">
    <text evidence="9">The sequence shown here is derived from an EMBL/GenBank/DDBJ whole genome shotgun (WGS) entry which is preliminary data.</text>
</comment>
<dbReference type="SUPFAM" id="SSF52499">
    <property type="entry name" value="Isochorismatase-like hydrolases"/>
    <property type="match status" value="1"/>
</dbReference>
<name>A0ABS1DEF1_9PROT</name>
<evidence type="ECO:0000259" key="8">
    <source>
        <dbReference type="Pfam" id="PF00857"/>
    </source>
</evidence>
<keyword evidence="3" id="KW-0479">Metal-binding</keyword>
<dbReference type="EMBL" id="NRRL01000026">
    <property type="protein sequence ID" value="MBK1668579.1"/>
    <property type="molecule type" value="Genomic_DNA"/>
</dbReference>
<comment type="similarity">
    <text evidence="1">Belongs to the isochorismatase family.</text>
</comment>
<evidence type="ECO:0000256" key="5">
    <source>
        <dbReference type="ARBA" id="ARBA00037900"/>
    </source>
</evidence>
<keyword evidence="10" id="KW-1185">Reference proteome</keyword>
<feature type="domain" description="Isochorismatase-like" evidence="8">
    <location>
        <begin position="14"/>
        <end position="184"/>
    </location>
</feature>
<evidence type="ECO:0000256" key="3">
    <source>
        <dbReference type="ARBA" id="ARBA00022723"/>
    </source>
</evidence>
<evidence type="ECO:0000256" key="7">
    <source>
        <dbReference type="ARBA" id="ARBA00043224"/>
    </source>
</evidence>
<accession>A0ABS1DEF1</accession>
<dbReference type="InterPro" id="IPR000868">
    <property type="entry name" value="Isochorismatase-like_dom"/>
</dbReference>
<evidence type="ECO:0000256" key="6">
    <source>
        <dbReference type="ARBA" id="ARBA00039017"/>
    </source>
</evidence>
<comment type="pathway">
    <text evidence="5">Cofactor biosynthesis; nicotinate biosynthesis; nicotinate from nicotinamide: step 1/1.</text>
</comment>
<sequence length="189" mass="20320">MTIDPNRDLSPADAVLIVDVQNDFCPGGALAVPEGDRVVPMLNDWAEAAVRAGARVYASRDWHPGDHVSFVPEGGPWPPHCVQDTAGAAFHPDLRLPDSAILVSKGTRFDQDQYSAFDETGFAQELNRKGVRRVILGGLAEDVCVRASALDAIQHGFEAVLIRAATRAITDDGRESTERELAEAGVAFT</sequence>
<protein>
    <recommendedName>
        <fullName evidence="6">nicotinamidase</fullName>
        <ecNumber evidence="6">3.5.1.19</ecNumber>
    </recommendedName>
    <alternativeName>
        <fullName evidence="7">Nicotinamide deamidase</fullName>
    </alternativeName>
</protein>
<dbReference type="Gene3D" id="3.40.50.850">
    <property type="entry name" value="Isochorismatase-like"/>
    <property type="match status" value="1"/>
</dbReference>
<dbReference type="Proteomes" id="UP001296873">
    <property type="component" value="Unassembled WGS sequence"/>
</dbReference>
<evidence type="ECO:0000256" key="1">
    <source>
        <dbReference type="ARBA" id="ARBA00006336"/>
    </source>
</evidence>
<dbReference type="PANTHER" id="PTHR11080">
    <property type="entry name" value="PYRAZINAMIDASE/NICOTINAMIDASE"/>
    <property type="match status" value="1"/>
</dbReference>
<dbReference type="EC" id="3.5.1.19" evidence="6"/>
<evidence type="ECO:0000256" key="4">
    <source>
        <dbReference type="ARBA" id="ARBA00022801"/>
    </source>
</evidence>
<evidence type="ECO:0000256" key="2">
    <source>
        <dbReference type="ARBA" id="ARBA00022642"/>
    </source>
</evidence>
<evidence type="ECO:0000313" key="9">
    <source>
        <dbReference type="EMBL" id="MBK1668579.1"/>
    </source>
</evidence>
<dbReference type="CDD" id="cd01011">
    <property type="entry name" value="nicotinamidase"/>
    <property type="match status" value="1"/>
</dbReference>
<dbReference type="InterPro" id="IPR052347">
    <property type="entry name" value="Isochorismatase_Nicotinamidase"/>
</dbReference>
<proteinExistence type="inferred from homology"/>
<dbReference type="RefSeq" id="WP_200340896.1">
    <property type="nucleotide sequence ID" value="NZ_NRRL01000026.1"/>
</dbReference>
<gene>
    <name evidence="9" type="ORF">CKO28_11095</name>
</gene>
<keyword evidence="4" id="KW-0378">Hydrolase</keyword>
<dbReference type="InterPro" id="IPR036380">
    <property type="entry name" value="Isochorismatase-like_sf"/>
</dbReference>
<organism evidence="9 10">
    <name type="scientific">Rhodovibrio sodomensis</name>
    <dbReference type="NCBI Taxonomy" id="1088"/>
    <lineage>
        <taxon>Bacteria</taxon>
        <taxon>Pseudomonadati</taxon>
        <taxon>Pseudomonadota</taxon>
        <taxon>Alphaproteobacteria</taxon>
        <taxon>Rhodospirillales</taxon>
        <taxon>Rhodovibrionaceae</taxon>
        <taxon>Rhodovibrio</taxon>
    </lineage>
</organism>
<dbReference type="Pfam" id="PF00857">
    <property type="entry name" value="Isochorismatase"/>
    <property type="match status" value="1"/>
</dbReference>
<reference evidence="9 10" key="1">
    <citation type="journal article" date="2020" name="Microorganisms">
        <title>Osmotic Adaptation and Compatible Solute Biosynthesis of Phototrophic Bacteria as Revealed from Genome Analyses.</title>
        <authorList>
            <person name="Imhoff J.F."/>
            <person name="Rahn T."/>
            <person name="Kunzel S."/>
            <person name="Keller A."/>
            <person name="Neulinger S.C."/>
        </authorList>
    </citation>
    <scope>NUCLEOTIDE SEQUENCE [LARGE SCALE GENOMIC DNA]</scope>
    <source>
        <strain evidence="9 10">DSM 9895</strain>
    </source>
</reference>
<dbReference type="PANTHER" id="PTHR11080:SF2">
    <property type="entry name" value="LD05707P"/>
    <property type="match status" value="1"/>
</dbReference>
<evidence type="ECO:0000313" key="10">
    <source>
        <dbReference type="Proteomes" id="UP001296873"/>
    </source>
</evidence>
<keyword evidence="2" id="KW-0662">Pyridine nucleotide biosynthesis</keyword>